<accession>A0A0V1BQK0</accession>
<reference evidence="1 2" key="1">
    <citation type="submission" date="2015-01" db="EMBL/GenBank/DDBJ databases">
        <title>Evolution of Trichinella species and genotypes.</title>
        <authorList>
            <person name="Korhonen P.K."/>
            <person name="Edoardo P."/>
            <person name="Giuseppe L.R."/>
            <person name="Gasser R.B."/>
        </authorList>
    </citation>
    <scope>NUCLEOTIDE SEQUENCE [LARGE SCALE GENOMIC DNA]</scope>
    <source>
        <strain evidence="1">ISS120</strain>
    </source>
</reference>
<gene>
    <name evidence="1" type="ORF">T03_12975</name>
</gene>
<name>A0A0V1BQK0_TRIBR</name>
<comment type="caution">
    <text evidence="1">The sequence shown here is derived from an EMBL/GenBank/DDBJ whole genome shotgun (WGS) entry which is preliminary data.</text>
</comment>
<sequence length="38" mass="4250">MINTLIVLPPLGPTVHLLVVDHVIVLDRQDYVTLIVVM</sequence>
<organism evidence="1 2">
    <name type="scientific">Trichinella britovi</name>
    <name type="common">Parasitic roundworm</name>
    <dbReference type="NCBI Taxonomy" id="45882"/>
    <lineage>
        <taxon>Eukaryota</taxon>
        <taxon>Metazoa</taxon>
        <taxon>Ecdysozoa</taxon>
        <taxon>Nematoda</taxon>
        <taxon>Enoplea</taxon>
        <taxon>Dorylaimia</taxon>
        <taxon>Trichinellida</taxon>
        <taxon>Trichinellidae</taxon>
        <taxon>Trichinella</taxon>
    </lineage>
</organism>
<dbReference type="EMBL" id="JYDI01001162">
    <property type="protein sequence ID" value="KRY39112.1"/>
    <property type="molecule type" value="Genomic_DNA"/>
</dbReference>
<evidence type="ECO:0000313" key="2">
    <source>
        <dbReference type="Proteomes" id="UP000054653"/>
    </source>
</evidence>
<protein>
    <submittedName>
        <fullName evidence="1">Uncharacterized protein</fullName>
    </submittedName>
</protein>
<dbReference type="AlphaFoldDB" id="A0A0V1BQK0"/>
<keyword evidence="2" id="KW-1185">Reference proteome</keyword>
<evidence type="ECO:0000313" key="1">
    <source>
        <dbReference type="EMBL" id="KRY39112.1"/>
    </source>
</evidence>
<dbReference type="Proteomes" id="UP000054653">
    <property type="component" value="Unassembled WGS sequence"/>
</dbReference>
<proteinExistence type="predicted"/>